<reference evidence="2 3" key="1">
    <citation type="submission" date="2018-08" db="EMBL/GenBank/DDBJ databases">
        <title>Genome and evolution of the arbuscular mycorrhizal fungus Diversispora epigaea (formerly Glomus versiforme) and its bacterial endosymbionts.</title>
        <authorList>
            <person name="Sun X."/>
            <person name="Fei Z."/>
            <person name="Harrison M."/>
        </authorList>
    </citation>
    <scope>NUCLEOTIDE SEQUENCE [LARGE SCALE GENOMIC DNA]</scope>
    <source>
        <strain evidence="2 3">IT104</strain>
    </source>
</reference>
<comment type="caution">
    <text evidence="2">The sequence shown here is derived from an EMBL/GenBank/DDBJ whole genome shotgun (WGS) entry which is preliminary data.</text>
</comment>
<sequence>METNNLISLESDKTNRKKLKLSTNDDELQVFNLDLFEKTSVNFGVQVSLPDPAYEMFLKRIEELENFNKQLLSENEVLKKKLNNQFANQQDRINSVIEITKKERSSLYKDIVNLIKNHKRFHLGSLLEYSPSKWLAERNPVVIKFIETLTNNENEHQHEGEKLFKRAVAIDAIYGSRHLKYVSAINLAASAIKY</sequence>
<keyword evidence="3" id="KW-1185">Reference proteome</keyword>
<dbReference type="OrthoDB" id="2415988at2759"/>
<dbReference type="Proteomes" id="UP000266861">
    <property type="component" value="Unassembled WGS sequence"/>
</dbReference>
<dbReference type="EMBL" id="PQFF01000331">
    <property type="protein sequence ID" value="RHZ59119.1"/>
    <property type="molecule type" value="Genomic_DNA"/>
</dbReference>
<protein>
    <submittedName>
        <fullName evidence="2">Uncharacterized protein</fullName>
    </submittedName>
</protein>
<proteinExistence type="predicted"/>
<keyword evidence="1" id="KW-0175">Coiled coil</keyword>
<evidence type="ECO:0000313" key="3">
    <source>
        <dbReference type="Proteomes" id="UP000266861"/>
    </source>
</evidence>
<feature type="coiled-coil region" evidence="1">
    <location>
        <begin position="54"/>
        <end position="88"/>
    </location>
</feature>
<name>A0A397H8V0_9GLOM</name>
<evidence type="ECO:0000313" key="2">
    <source>
        <dbReference type="EMBL" id="RHZ59119.1"/>
    </source>
</evidence>
<evidence type="ECO:0000256" key="1">
    <source>
        <dbReference type="SAM" id="Coils"/>
    </source>
</evidence>
<dbReference type="AlphaFoldDB" id="A0A397H8V0"/>
<accession>A0A397H8V0</accession>
<organism evidence="2 3">
    <name type="scientific">Diversispora epigaea</name>
    <dbReference type="NCBI Taxonomy" id="1348612"/>
    <lineage>
        <taxon>Eukaryota</taxon>
        <taxon>Fungi</taxon>
        <taxon>Fungi incertae sedis</taxon>
        <taxon>Mucoromycota</taxon>
        <taxon>Glomeromycotina</taxon>
        <taxon>Glomeromycetes</taxon>
        <taxon>Diversisporales</taxon>
        <taxon>Diversisporaceae</taxon>
        <taxon>Diversispora</taxon>
    </lineage>
</organism>
<gene>
    <name evidence="2" type="ORF">Glove_365g192</name>
</gene>